<sequence>MQRLAQQQGAQVSELLKAHGGLSAAQFNVLRILRGAESGEGGEGLTCGEIGERLLAYVPDVTRLLDRLEKQNLIRRSRERADRRVVTSRLTPLGADLLSDLDVRVNNLHHAQFEHLSADQLAALLRLIQTAAQHPQSPPTQGEPR</sequence>
<dbReference type="InterPro" id="IPR039422">
    <property type="entry name" value="MarR/SlyA-like"/>
</dbReference>
<dbReference type="InterPro" id="IPR036388">
    <property type="entry name" value="WH-like_DNA-bd_sf"/>
</dbReference>
<reference evidence="2 3" key="1">
    <citation type="submission" date="2018-11" db="EMBL/GenBank/DDBJ databases">
        <title>Deinococcus shelandsis sp. nov., isolated from South Shetland Islands soil of Antarctica.</title>
        <authorList>
            <person name="Tian J."/>
        </authorList>
    </citation>
    <scope>NUCLEOTIDE SEQUENCE [LARGE SCALE GENOMIC DNA]</scope>
    <source>
        <strain evidence="2 3">S14-83T</strain>
    </source>
</reference>
<dbReference type="OrthoDB" id="67994at2"/>
<gene>
    <name evidence="2" type="ORF">EHF33_00545</name>
</gene>
<organism evidence="2 3">
    <name type="scientific">Deinococcus psychrotolerans</name>
    <dbReference type="NCBI Taxonomy" id="2489213"/>
    <lineage>
        <taxon>Bacteria</taxon>
        <taxon>Thermotogati</taxon>
        <taxon>Deinococcota</taxon>
        <taxon>Deinococci</taxon>
        <taxon>Deinococcales</taxon>
        <taxon>Deinococcaceae</taxon>
        <taxon>Deinococcus</taxon>
    </lineage>
</organism>
<dbReference type="GO" id="GO:0006950">
    <property type="term" value="P:response to stress"/>
    <property type="evidence" value="ECO:0007669"/>
    <property type="project" value="TreeGrafter"/>
</dbReference>
<accession>A0A3G8YR39</accession>
<dbReference type="KEGG" id="dph:EHF33_00545"/>
<dbReference type="SUPFAM" id="SSF46785">
    <property type="entry name" value="Winged helix' DNA-binding domain"/>
    <property type="match status" value="1"/>
</dbReference>
<dbReference type="Gene3D" id="1.10.10.10">
    <property type="entry name" value="Winged helix-like DNA-binding domain superfamily/Winged helix DNA-binding domain"/>
    <property type="match status" value="1"/>
</dbReference>
<dbReference type="AlphaFoldDB" id="A0A3G8YR39"/>
<dbReference type="InterPro" id="IPR000835">
    <property type="entry name" value="HTH_MarR-typ"/>
</dbReference>
<proteinExistence type="predicted"/>
<dbReference type="Proteomes" id="UP000276417">
    <property type="component" value="Chromosome 1"/>
</dbReference>
<dbReference type="InterPro" id="IPR036390">
    <property type="entry name" value="WH_DNA-bd_sf"/>
</dbReference>
<dbReference type="PANTHER" id="PTHR33164:SF101">
    <property type="entry name" value="TRANSCRIPTIONAL REPRESSOR MPRA"/>
    <property type="match status" value="1"/>
</dbReference>
<dbReference type="PANTHER" id="PTHR33164">
    <property type="entry name" value="TRANSCRIPTIONAL REGULATOR, MARR FAMILY"/>
    <property type="match status" value="1"/>
</dbReference>
<evidence type="ECO:0000259" key="1">
    <source>
        <dbReference type="PROSITE" id="PS50995"/>
    </source>
</evidence>
<evidence type="ECO:0000313" key="3">
    <source>
        <dbReference type="Proteomes" id="UP000276417"/>
    </source>
</evidence>
<feature type="domain" description="HTH marR-type" evidence="1">
    <location>
        <begin position="1"/>
        <end position="133"/>
    </location>
</feature>
<dbReference type="EMBL" id="CP034183">
    <property type="protein sequence ID" value="AZI43686.1"/>
    <property type="molecule type" value="Genomic_DNA"/>
</dbReference>
<dbReference type="GO" id="GO:0003700">
    <property type="term" value="F:DNA-binding transcription factor activity"/>
    <property type="evidence" value="ECO:0007669"/>
    <property type="project" value="InterPro"/>
</dbReference>
<evidence type="ECO:0000313" key="2">
    <source>
        <dbReference type="EMBL" id="AZI43686.1"/>
    </source>
</evidence>
<protein>
    <submittedName>
        <fullName evidence="2">MarR family transcriptional regulator</fullName>
    </submittedName>
</protein>
<name>A0A3G8YR39_9DEIO</name>
<dbReference type="PRINTS" id="PR00598">
    <property type="entry name" value="HTHMARR"/>
</dbReference>
<keyword evidence="3" id="KW-1185">Reference proteome</keyword>
<dbReference type="Pfam" id="PF01047">
    <property type="entry name" value="MarR"/>
    <property type="match status" value="1"/>
</dbReference>
<dbReference type="SMART" id="SM00347">
    <property type="entry name" value="HTH_MARR"/>
    <property type="match status" value="1"/>
</dbReference>
<dbReference type="PROSITE" id="PS50995">
    <property type="entry name" value="HTH_MARR_2"/>
    <property type="match status" value="1"/>
</dbReference>